<sequence length="207" mass="23374">MLSRLSTLIVFVTELGVFPVYLLYLGMAKILPEILVVRGIHAWWHNLLIIMVWIGIYIAALIGMRAYTRQQVDLLIQRAWHNHEMKIFTGPLKWGSMVSVLGIVLVPYLKLPSWCFFITGGIGAAVIVYDIGKAKARAVFIVLQQIYLSLLTAVYFILFAPAIYTLALITFALMIFGIGAKDIFSPQIVVTKYFDADGRFLRSEKES</sequence>
<comment type="caution">
    <text evidence="2">The sequence shown here is derived from an EMBL/GenBank/DDBJ whole genome shotgun (WGS) entry which is preliminary data.</text>
</comment>
<reference evidence="2 3" key="1">
    <citation type="submission" date="2020-07" db="EMBL/GenBank/DDBJ databases">
        <title>Characterization and genome sequencing of isolate MD1, a novel member within the family Lachnospiraceae.</title>
        <authorList>
            <person name="Rettenmaier R."/>
            <person name="Di Bello L."/>
            <person name="Zinser C."/>
            <person name="Scheitz K."/>
            <person name="Liebl W."/>
            <person name="Zverlov V."/>
        </authorList>
    </citation>
    <scope>NUCLEOTIDE SEQUENCE [LARGE SCALE GENOMIC DNA]</scope>
    <source>
        <strain evidence="2 3">MD1</strain>
    </source>
</reference>
<name>A0A839JX13_9FIRM</name>
<feature type="transmembrane region" description="Helical" evidence="1">
    <location>
        <begin position="163"/>
        <end position="184"/>
    </location>
</feature>
<feature type="transmembrane region" description="Helical" evidence="1">
    <location>
        <begin position="47"/>
        <end position="67"/>
    </location>
</feature>
<evidence type="ECO:0000313" key="2">
    <source>
        <dbReference type="EMBL" id="MBB2181794.1"/>
    </source>
</evidence>
<feature type="transmembrane region" description="Helical" evidence="1">
    <location>
        <begin position="7"/>
        <end position="27"/>
    </location>
</feature>
<dbReference type="Proteomes" id="UP000574276">
    <property type="component" value="Unassembled WGS sequence"/>
</dbReference>
<dbReference type="EMBL" id="JACEGA010000001">
    <property type="protein sequence ID" value="MBB2181794.1"/>
    <property type="molecule type" value="Genomic_DNA"/>
</dbReference>
<evidence type="ECO:0000313" key="3">
    <source>
        <dbReference type="Proteomes" id="UP000574276"/>
    </source>
</evidence>
<dbReference type="AlphaFoldDB" id="A0A839JX13"/>
<feature type="transmembrane region" description="Helical" evidence="1">
    <location>
        <begin position="87"/>
        <end position="105"/>
    </location>
</feature>
<accession>A0A839JX13</accession>
<evidence type="ECO:0000256" key="1">
    <source>
        <dbReference type="SAM" id="Phobius"/>
    </source>
</evidence>
<feature type="transmembrane region" description="Helical" evidence="1">
    <location>
        <begin position="111"/>
        <end position="131"/>
    </location>
</feature>
<proteinExistence type="predicted"/>
<keyword evidence="1" id="KW-1133">Transmembrane helix</keyword>
<gene>
    <name evidence="2" type="ORF">H0486_02730</name>
</gene>
<keyword evidence="1" id="KW-0812">Transmembrane</keyword>
<dbReference type="RefSeq" id="WP_228351546.1">
    <property type="nucleotide sequence ID" value="NZ_JACEGA010000001.1"/>
</dbReference>
<organism evidence="2 3">
    <name type="scientific">Variimorphobacter saccharofermentans</name>
    <dbReference type="NCBI Taxonomy" id="2755051"/>
    <lineage>
        <taxon>Bacteria</taxon>
        <taxon>Bacillati</taxon>
        <taxon>Bacillota</taxon>
        <taxon>Clostridia</taxon>
        <taxon>Lachnospirales</taxon>
        <taxon>Lachnospiraceae</taxon>
        <taxon>Variimorphobacter</taxon>
    </lineage>
</organism>
<protein>
    <submittedName>
        <fullName evidence="2">Uncharacterized protein</fullName>
    </submittedName>
</protein>
<keyword evidence="1" id="KW-0472">Membrane</keyword>
<keyword evidence="3" id="KW-1185">Reference proteome</keyword>